<dbReference type="EMBL" id="JAFNJU010000003">
    <property type="protein sequence ID" value="MBO1264401.1"/>
    <property type="molecule type" value="Genomic_DNA"/>
</dbReference>
<evidence type="ECO:0000313" key="2">
    <source>
        <dbReference type="EMBL" id="MBO1264401.1"/>
    </source>
</evidence>
<keyword evidence="3" id="KW-1185">Reference proteome</keyword>
<comment type="caution">
    <text evidence="2">The sequence shown here is derived from an EMBL/GenBank/DDBJ whole genome shotgun (WGS) entry which is preliminary data.</text>
</comment>
<keyword evidence="1" id="KW-0472">Membrane</keyword>
<evidence type="ECO:0000313" key="3">
    <source>
        <dbReference type="Proteomes" id="UP000664218"/>
    </source>
</evidence>
<organism evidence="2 3">
    <name type="scientific">Proteiniclasticum aestuarii</name>
    <dbReference type="NCBI Taxonomy" id="2817862"/>
    <lineage>
        <taxon>Bacteria</taxon>
        <taxon>Bacillati</taxon>
        <taxon>Bacillota</taxon>
        <taxon>Clostridia</taxon>
        <taxon>Eubacteriales</taxon>
        <taxon>Clostridiaceae</taxon>
        <taxon>Proteiniclasticum</taxon>
    </lineage>
</organism>
<sequence>MIPKESLKKYVLTGITILTLVEAYFYYRALKDYIGVYQASIFIPLLLQPIFYRKLFQSGEKVSLKSWKVLPLIAVSLLLPLLIWYTIPDYTYEEGKALVEASMDESAVFPEQEFQSRTIPAMGRQKGILHSNRIYYYTAEVDGTKSYHVVDPITGDVQELEEDYFRRE</sequence>
<feature type="transmembrane region" description="Helical" evidence="1">
    <location>
        <begin position="33"/>
        <end position="55"/>
    </location>
</feature>
<dbReference type="RefSeq" id="WP_207598915.1">
    <property type="nucleotide sequence ID" value="NZ_JAFNJU010000003.1"/>
</dbReference>
<dbReference type="Proteomes" id="UP000664218">
    <property type="component" value="Unassembled WGS sequence"/>
</dbReference>
<accession>A0A939HAD4</accession>
<name>A0A939HAD4_9CLOT</name>
<feature type="transmembrane region" description="Helical" evidence="1">
    <location>
        <begin position="67"/>
        <end position="87"/>
    </location>
</feature>
<gene>
    <name evidence="2" type="ORF">J3A84_05015</name>
</gene>
<keyword evidence="1" id="KW-1133">Transmembrane helix</keyword>
<protein>
    <submittedName>
        <fullName evidence="2">Uncharacterized protein</fullName>
    </submittedName>
</protein>
<keyword evidence="1" id="KW-0812">Transmembrane</keyword>
<proteinExistence type="predicted"/>
<evidence type="ECO:0000256" key="1">
    <source>
        <dbReference type="SAM" id="Phobius"/>
    </source>
</evidence>
<reference evidence="2" key="1">
    <citation type="submission" date="2021-03" db="EMBL/GenBank/DDBJ databases">
        <title>Proteiniclasticum marinus sp. nov., isolated from tidal flat sediment.</title>
        <authorList>
            <person name="Namirimu T."/>
            <person name="Yang J.-A."/>
            <person name="Yang S.-H."/>
            <person name="Kim Y.-J."/>
            <person name="Kwon K.K."/>
        </authorList>
    </citation>
    <scope>NUCLEOTIDE SEQUENCE</scope>
    <source>
        <strain evidence="2">SCR006</strain>
    </source>
</reference>
<feature type="transmembrane region" description="Helical" evidence="1">
    <location>
        <begin position="7"/>
        <end position="27"/>
    </location>
</feature>
<dbReference type="AlphaFoldDB" id="A0A939HAD4"/>